<organism evidence="1">
    <name type="scientific">Anguilla anguilla</name>
    <name type="common">European freshwater eel</name>
    <name type="synonym">Muraena anguilla</name>
    <dbReference type="NCBI Taxonomy" id="7936"/>
    <lineage>
        <taxon>Eukaryota</taxon>
        <taxon>Metazoa</taxon>
        <taxon>Chordata</taxon>
        <taxon>Craniata</taxon>
        <taxon>Vertebrata</taxon>
        <taxon>Euteleostomi</taxon>
        <taxon>Actinopterygii</taxon>
        <taxon>Neopterygii</taxon>
        <taxon>Teleostei</taxon>
        <taxon>Anguilliformes</taxon>
        <taxon>Anguillidae</taxon>
        <taxon>Anguilla</taxon>
    </lineage>
</organism>
<reference evidence="1" key="1">
    <citation type="submission" date="2014-11" db="EMBL/GenBank/DDBJ databases">
        <authorList>
            <person name="Amaro Gonzalez C."/>
        </authorList>
    </citation>
    <scope>NUCLEOTIDE SEQUENCE</scope>
</reference>
<proteinExistence type="predicted"/>
<accession>A0A0E9XJC1</accession>
<sequence>MFIINVNIHQTIIESKCSIISVNNNCLMPVLAFKKTVSVEIHI</sequence>
<dbReference type="AlphaFoldDB" id="A0A0E9XJC1"/>
<protein>
    <submittedName>
        <fullName evidence="1">Uncharacterized protein</fullName>
    </submittedName>
</protein>
<reference evidence="1" key="2">
    <citation type="journal article" date="2015" name="Fish Shellfish Immunol.">
        <title>Early steps in the European eel (Anguilla anguilla)-Vibrio vulnificus interaction in the gills: Role of the RtxA13 toxin.</title>
        <authorList>
            <person name="Callol A."/>
            <person name="Pajuelo D."/>
            <person name="Ebbesson L."/>
            <person name="Teles M."/>
            <person name="MacKenzie S."/>
            <person name="Amaro C."/>
        </authorList>
    </citation>
    <scope>NUCLEOTIDE SEQUENCE</scope>
</reference>
<evidence type="ECO:0000313" key="1">
    <source>
        <dbReference type="EMBL" id="JAI02547.1"/>
    </source>
</evidence>
<name>A0A0E9XJC1_ANGAN</name>
<dbReference type="EMBL" id="GBXM01006031">
    <property type="protein sequence ID" value="JAI02547.1"/>
    <property type="molecule type" value="Transcribed_RNA"/>
</dbReference>